<gene>
    <name evidence="1" type="ORF">E1B28_003200</name>
</gene>
<comment type="caution">
    <text evidence="1">The sequence shown here is derived from an EMBL/GenBank/DDBJ whole genome shotgun (WGS) entry which is preliminary data.</text>
</comment>
<evidence type="ECO:0000313" key="1">
    <source>
        <dbReference type="EMBL" id="KAG7085654.1"/>
    </source>
</evidence>
<evidence type="ECO:0000313" key="2">
    <source>
        <dbReference type="Proteomes" id="UP001049176"/>
    </source>
</evidence>
<proteinExistence type="predicted"/>
<organism evidence="1 2">
    <name type="scientific">Marasmius oreades</name>
    <name type="common">fairy-ring Marasmius</name>
    <dbReference type="NCBI Taxonomy" id="181124"/>
    <lineage>
        <taxon>Eukaryota</taxon>
        <taxon>Fungi</taxon>
        <taxon>Dikarya</taxon>
        <taxon>Basidiomycota</taxon>
        <taxon>Agaricomycotina</taxon>
        <taxon>Agaricomycetes</taxon>
        <taxon>Agaricomycetidae</taxon>
        <taxon>Agaricales</taxon>
        <taxon>Marasmiineae</taxon>
        <taxon>Marasmiaceae</taxon>
        <taxon>Marasmius</taxon>
    </lineage>
</organism>
<name>A0A9P7UN67_9AGAR</name>
<dbReference type="GeneID" id="66072276"/>
<dbReference type="RefSeq" id="XP_043002125.1">
    <property type="nucleotide sequence ID" value="XM_043160169.1"/>
</dbReference>
<dbReference type="Proteomes" id="UP001049176">
    <property type="component" value="Chromosome 11"/>
</dbReference>
<reference evidence="1" key="1">
    <citation type="journal article" date="2021" name="Genome Biol. Evol.">
        <title>The assembled and annotated genome of the fairy-ring fungus Marasmius oreades.</title>
        <authorList>
            <person name="Hiltunen M."/>
            <person name="Ament-Velasquez S.L."/>
            <person name="Johannesson H."/>
        </authorList>
    </citation>
    <scope>NUCLEOTIDE SEQUENCE</scope>
    <source>
        <strain evidence="1">03SP1</strain>
    </source>
</reference>
<protein>
    <submittedName>
        <fullName evidence="1">Uncharacterized protein</fullName>
    </submittedName>
</protein>
<keyword evidence="2" id="KW-1185">Reference proteome</keyword>
<dbReference type="EMBL" id="CM032191">
    <property type="protein sequence ID" value="KAG7085654.1"/>
    <property type="molecule type" value="Genomic_DNA"/>
</dbReference>
<sequence length="107" mass="12547">MLIIFHTTNKKKKLPDAFWDMVIHRSPRLKMLTLGHRGDSLHSRRALEVTPILQATWGELASIRYCRLEEDQDQSFSKWISTHKALESLVIHGLPDLRYRELLGNLR</sequence>
<dbReference type="AlphaFoldDB" id="A0A9P7UN67"/>
<accession>A0A9P7UN67</accession>
<dbReference type="OrthoDB" id="2826340at2759"/>
<dbReference type="KEGG" id="more:E1B28_003200"/>